<dbReference type="Proteomes" id="UP000187406">
    <property type="component" value="Unassembled WGS sequence"/>
</dbReference>
<evidence type="ECO:0000313" key="2">
    <source>
        <dbReference type="Proteomes" id="UP000187406"/>
    </source>
</evidence>
<organism evidence="1 2">
    <name type="scientific">Cephalotus follicularis</name>
    <name type="common">Albany pitcher plant</name>
    <dbReference type="NCBI Taxonomy" id="3775"/>
    <lineage>
        <taxon>Eukaryota</taxon>
        <taxon>Viridiplantae</taxon>
        <taxon>Streptophyta</taxon>
        <taxon>Embryophyta</taxon>
        <taxon>Tracheophyta</taxon>
        <taxon>Spermatophyta</taxon>
        <taxon>Magnoliopsida</taxon>
        <taxon>eudicotyledons</taxon>
        <taxon>Gunneridae</taxon>
        <taxon>Pentapetalae</taxon>
        <taxon>rosids</taxon>
        <taxon>fabids</taxon>
        <taxon>Oxalidales</taxon>
        <taxon>Cephalotaceae</taxon>
        <taxon>Cephalotus</taxon>
    </lineage>
</organism>
<protein>
    <submittedName>
        <fullName evidence="1">UBN2 domain-containing protein</fullName>
    </submittedName>
</protein>
<dbReference type="InParanoid" id="A0A1Q3B5L6"/>
<comment type="caution">
    <text evidence="1">The sequence shown here is derived from an EMBL/GenBank/DDBJ whole genome shotgun (WGS) entry which is preliminary data.</text>
</comment>
<dbReference type="Pfam" id="PF14223">
    <property type="entry name" value="Retrotran_gag_2"/>
    <property type="match status" value="1"/>
</dbReference>
<accession>A0A1Q3B5L6</accession>
<dbReference type="PANTHER" id="PTHR47481">
    <property type="match status" value="1"/>
</dbReference>
<feature type="non-terminal residue" evidence="1">
    <location>
        <position position="1"/>
    </location>
</feature>
<dbReference type="PANTHER" id="PTHR47481:SF22">
    <property type="entry name" value="RETROTRANSPOSON GAG DOMAIN-CONTAINING PROTEIN"/>
    <property type="match status" value="1"/>
</dbReference>
<dbReference type="OrthoDB" id="1912561at2759"/>
<evidence type="ECO:0000313" key="1">
    <source>
        <dbReference type="EMBL" id="GAV63219.1"/>
    </source>
</evidence>
<sequence>RSQFLAFFHGYDLLSYVDGTTQPPPTQDDNGSPNPTYILWHKQDQLLLSWLPSSLTKNVHAQVVGLESSHAVWKYLASVFSSQSQARIIQLRLSLHSLKKGADSMSSYLLKAKSISDELSLASKPVFDDDMVLYILGGQSSEYASLVTSITNRVTPISVTDLHGLLLNEEIRIQSSVTTDLVSTTANIALINRPFDNMNRTQDNCNYNRGRGRRFSGRRGRNRGRAPFVPNQYHYQYTAHFNNGNRASSSQPFYHRFGSTYTGSNYNDSYNQFATQSQAQYAAQPQAHIACMLDLAFSLHLLDSLARILPLPLSLNGTPTLALSTTSPLT</sequence>
<gene>
    <name evidence="1" type="ORF">CFOL_v3_06739</name>
</gene>
<dbReference type="AlphaFoldDB" id="A0A1Q3B5L6"/>
<dbReference type="EMBL" id="BDDD01000298">
    <property type="protein sequence ID" value="GAV63219.1"/>
    <property type="molecule type" value="Genomic_DNA"/>
</dbReference>
<name>A0A1Q3B5L6_CEPFO</name>
<reference evidence="2" key="1">
    <citation type="submission" date="2016-04" db="EMBL/GenBank/DDBJ databases">
        <title>Cephalotus genome sequencing.</title>
        <authorList>
            <person name="Fukushima K."/>
            <person name="Hasebe M."/>
            <person name="Fang X."/>
        </authorList>
    </citation>
    <scope>NUCLEOTIDE SEQUENCE [LARGE SCALE GENOMIC DNA]</scope>
    <source>
        <strain evidence="2">cv. St1</strain>
    </source>
</reference>
<keyword evidence="2" id="KW-1185">Reference proteome</keyword>
<proteinExistence type="predicted"/>